<proteinExistence type="predicted"/>
<sequence length="528" mass="59658">MKGFRQHRRLLAIDIGSDAVSCVYREVTAKGFRILACASSKKVSPSDILQFLHDFRRKNSVRNKEVILSISRADSVSMKYLILPDLPTEELIGAAKWQLKEEVPFDVESAYFEWQAVKEFTDEEGVKKKGIIFIIVKKETVDEYLFLLGKCNLRPISITNSSLNYVHLAADAPPVFAVLDVQENDATLNIYTNRQLSLVRTLPISWRKIIQSLTEILVSDKGKVEISSDEAEGIVTMFGVPDSEDQVIKDNIRGGQVIALLRPVLEALTRELNFSFKYFISSLGEQSPSRLYLAGEVIHFKNLDKYLGREFHMEVSALKIPDTIDMKKLEKKHVLSGRERSAILSAVGSLLQDAQGINLLPQELRDKNQDRSRQTLLRMGIVMIGSIFLFWLGSLELQVRDYTQRLKNAQQHLTTIGVLQQMKERIALKEELIRKIQEKEFPTDGLLKVLSAVVPPQVILDEMNFQGDGFYMILRGKIFAGEADAQTILTTFMEQLENSPLVAEAGLVSLSTVGPTQVFEVKCDLNHR</sequence>
<keyword evidence="2" id="KW-0472">Membrane</keyword>
<accession>A0A1G2KNK2</accession>
<dbReference type="Gene3D" id="3.30.1490.300">
    <property type="match status" value="1"/>
</dbReference>
<dbReference type="PANTHER" id="PTHR32432:SF3">
    <property type="entry name" value="ETHANOLAMINE UTILIZATION PROTEIN EUTJ"/>
    <property type="match status" value="1"/>
</dbReference>
<reference evidence="3 4" key="1">
    <citation type="journal article" date="2016" name="Nat. Commun.">
        <title>Thousands of microbial genomes shed light on interconnected biogeochemical processes in an aquifer system.</title>
        <authorList>
            <person name="Anantharaman K."/>
            <person name="Brown C.T."/>
            <person name="Hug L.A."/>
            <person name="Sharon I."/>
            <person name="Castelle C.J."/>
            <person name="Probst A.J."/>
            <person name="Thomas B.C."/>
            <person name="Singh A."/>
            <person name="Wilkins M.J."/>
            <person name="Karaoz U."/>
            <person name="Brodie E.L."/>
            <person name="Williams K.H."/>
            <person name="Hubbard S.S."/>
            <person name="Banfield J.F."/>
        </authorList>
    </citation>
    <scope>NUCLEOTIDE SEQUENCE [LARGE SCALE GENOMIC DNA]</scope>
</reference>
<dbReference type="Pfam" id="PF05137">
    <property type="entry name" value="PilN"/>
    <property type="match status" value="1"/>
</dbReference>
<evidence type="ECO:0008006" key="5">
    <source>
        <dbReference type="Google" id="ProtNLM"/>
    </source>
</evidence>
<dbReference type="EMBL" id="MHQI01000029">
    <property type="protein sequence ID" value="OGZ99998.1"/>
    <property type="molecule type" value="Genomic_DNA"/>
</dbReference>
<keyword evidence="2" id="KW-0812">Transmembrane</keyword>
<dbReference type="Proteomes" id="UP000179023">
    <property type="component" value="Unassembled WGS sequence"/>
</dbReference>
<dbReference type="InterPro" id="IPR007813">
    <property type="entry name" value="PilN"/>
</dbReference>
<dbReference type="InterPro" id="IPR005883">
    <property type="entry name" value="PilM"/>
</dbReference>
<evidence type="ECO:0000256" key="2">
    <source>
        <dbReference type="SAM" id="Phobius"/>
    </source>
</evidence>
<protein>
    <recommendedName>
        <fullName evidence="5">SHS2 domain-containing protein</fullName>
    </recommendedName>
</protein>
<dbReference type="AlphaFoldDB" id="A0A1G2KNK2"/>
<dbReference type="Pfam" id="PF11104">
    <property type="entry name" value="PilM_2"/>
    <property type="match status" value="1"/>
</dbReference>
<dbReference type="CDD" id="cd24049">
    <property type="entry name" value="ASKHA_NBD_PilM"/>
    <property type="match status" value="1"/>
</dbReference>
<dbReference type="SUPFAM" id="SSF53067">
    <property type="entry name" value="Actin-like ATPase domain"/>
    <property type="match status" value="1"/>
</dbReference>
<dbReference type="PANTHER" id="PTHR32432">
    <property type="entry name" value="CELL DIVISION PROTEIN FTSA-RELATED"/>
    <property type="match status" value="1"/>
</dbReference>
<organism evidence="3 4">
    <name type="scientific">Candidatus Sungbacteria bacterium RIFCSPHIGHO2_02_FULL_47_11</name>
    <dbReference type="NCBI Taxonomy" id="1802270"/>
    <lineage>
        <taxon>Bacteria</taxon>
        <taxon>Candidatus Sungiibacteriota</taxon>
    </lineage>
</organism>
<comment type="caution">
    <text evidence="3">The sequence shown here is derived from an EMBL/GenBank/DDBJ whole genome shotgun (WGS) entry which is preliminary data.</text>
</comment>
<keyword evidence="2" id="KW-1133">Transmembrane helix</keyword>
<evidence type="ECO:0000256" key="1">
    <source>
        <dbReference type="SAM" id="Coils"/>
    </source>
</evidence>
<dbReference type="InterPro" id="IPR050696">
    <property type="entry name" value="FtsA/MreB"/>
</dbReference>
<dbReference type="InterPro" id="IPR043129">
    <property type="entry name" value="ATPase_NBD"/>
</dbReference>
<evidence type="ECO:0000313" key="3">
    <source>
        <dbReference type="EMBL" id="OGZ99998.1"/>
    </source>
</evidence>
<dbReference type="Gene3D" id="3.30.420.40">
    <property type="match status" value="2"/>
</dbReference>
<dbReference type="STRING" id="1802270.A3C07_04140"/>
<keyword evidence="1" id="KW-0175">Coiled coil</keyword>
<feature type="coiled-coil region" evidence="1">
    <location>
        <begin position="392"/>
        <end position="439"/>
    </location>
</feature>
<evidence type="ECO:0000313" key="4">
    <source>
        <dbReference type="Proteomes" id="UP000179023"/>
    </source>
</evidence>
<gene>
    <name evidence="3" type="ORF">A3C07_04140</name>
</gene>
<name>A0A1G2KNK2_9BACT</name>
<feature type="transmembrane region" description="Helical" evidence="2">
    <location>
        <begin position="375"/>
        <end position="393"/>
    </location>
</feature>